<dbReference type="PANTHER" id="PTHR45912">
    <property type="entry name" value="CILIA- AND FLAGELLA-ASSOCIATED PROTEIN 47"/>
    <property type="match status" value="1"/>
</dbReference>
<feature type="region of interest" description="Disordered" evidence="6">
    <location>
        <begin position="2591"/>
        <end position="2623"/>
    </location>
</feature>
<dbReference type="GeneID" id="110978927"/>
<feature type="region of interest" description="Disordered" evidence="6">
    <location>
        <begin position="2950"/>
        <end position="2969"/>
    </location>
</feature>
<gene>
    <name evidence="9" type="primary">LOC110978927</name>
</gene>
<dbReference type="Pfam" id="PF24529">
    <property type="entry name" value="CFAP47"/>
    <property type="match status" value="1"/>
</dbReference>
<evidence type="ECO:0000256" key="6">
    <source>
        <dbReference type="SAM" id="MobiDB-lite"/>
    </source>
</evidence>
<evidence type="ECO:0000313" key="8">
    <source>
        <dbReference type="Proteomes" id="UP000694845"/>
    </source>
</evidence>
<feature type="region of interest" description="Disordered" evidence="6">
    <location>
        <begin position="1484"/>
        <end position="1537"/>
    </location>
</feature>
<dbReference type="OrthoDB" id="10060824at2759"/>
<feature type="compositionally biased region" description="Polar residues" evidence="6">
    <location>
        <begin position="2078"/>
        <end position="2091"/>
    </location>
</feature>
<dbReference type="Gene3D" id="1.10.418.10">
    <property type="entry name" value="Calponin-like domain"/>
    <property type="match status" value="1"/>
</dbReference>
<dbReference type="RefSeq" id="XP_022089960.1">
    <property type="nucleotide sequence ID" value="XM_022234268.1"/>
</dbReference>
<keyword evidence="5" id="KW-0966">Cell projection</keyword>
<sequence>MASMAGDISGVRIIPPVIEFMDAEANAVHVRSVTVQNISKCSKQIKFHGPNTNKFKLIVKNPDKPVAPGLEVTATIEFFTEEPQDCQDGLILLVDEDVVEIPLCVYSPQPLLDLEGPANFGTVVRNSKLLSTQVSLYNHGSLPGNFKINYTGLQPITIFPSTGTLQPKTAQVIKVEFVTKNAGVLNEEVPVQLEAQQPAILHIKANVVERCLELYAPDSDEQIDCIKFGNTYYGTDKTQMAMLYNNGPDPISFVTVLEEKAEGMEAGTDLTKSTVATLATKDVEKVRSSTNELTSLVTAIPSQGKLAPYQRAPVFFRFCPRYSTARQGWKSTASPPPRQDFALFMQIVVIGSSKGFGADTDAGKQNGNEGTKVEVALTGTALPVLLSLSPTNHFDFGDCPVGEHVDTLCTLRNDSAHLPASFVCRQVAQFCVYPYFGKLKPGESQDLIFSFKPNQYGTFKLTQVMDVLGSVADEGEEANQLATHLEAIYGLQIFLQGVSNAESKKREPKFNPGITALVVGEVGQFIDVTMDEAKPYDPRAAMIGAPKTKGLHATKSAGHIPDSTALVAYPNDRARSIRPSYRRDQYKTIFTKTERHTYIDPDYAYDDVELAAVQKHKNIYNSYLKESRERRIGKTKAREFLELDNDKDIGLKPASGLKLSKLKLEEIKPPVKTPSPRDKSRRMLSSKQLAEKELSSTSRPFSRGLNAVPMTPQEKADCKKILTPQQLHQVVIGPPTIDFGQVCLKSTSVQKLNIINNLDQFIHVEVDIDCRELRQTSPLSQVVPPNCKAALPLIFESNTKGRFQRNVTYTVNKANKEHVIVYADVVAVALELSTERLELRPTPGMPAEAGLRDIITLRNSRNYPAEFTWQPILGERGTAFSIRPASGTVDPQKDLECEVVFHPSYHAPEDGEFALKVHGGDTLKLKCFADLGPTQVMFMERRVLFGQVPLHLTTSRSAVLQNASQNHAYFQVVDPSPVPGLTVSPVQGVVPVGGTTELGIYLTPGAVMKFDTRLEVAIRGWKTIELRMGGTVEPPMVDIDVPTFQLGGVYCASSLTVPFKLINKARTRAKVVFDLSRYRDFSLKFDADVMEESEDTMNPGVYKVTVGGMQTIQCQLNFQPTEVASYDFTMPVSINQTDAPTPESTPFPPTPAPSTKSINHIITPRPVVVTVATPRRRIVATALRQPLQLSHANLDFSLPSGYLDFGVAGSPSQTQGTLLVNNSYKNLKWSLDLRSCGKAMEEGIFRFLMPNGMPFLSLKEGGGSVKDTLAPGETYPLGVMFCPDEPGEFHAKVPIILNEDESRPYLHINLYGVLKSPQLTFDPLAIVLTPVPLATKVSADFTIQAAGFRKETVIDVELPDVELDDGSKMSVLSVTFPDGQKIQPCCGDEGDEEPFILKCKVTFCSPRPVSFTQPVKFVDTQGNSFSIPVTATADNCLLTAYPFVAQHRTDFQIVTEQGQTLRGRHSTANSKESLGNVGEAVMIPVESPSRPSTQRSSASTSSRFGATTSTYEESTESITESTYRSTPRDGAVNRAVADRSIIDPESRLGLASRSLGSAAFPNEDTEEGVFHQEVLMAVQRWITLHGWSGGPNPVSMPEGLRSGVAKNSAPEKARDKASHGSPATNNSKSSRCKTIYDLMAHMSGRLVPGIPINQALPADPTERVLQLHWQHSTLLTFLRSQGASIANIKPEYLFEPQDYQRWVKLQEQIRERKKAQQQGKSTVAIRIQEAPLDEILFESVSKRAWTDLLLQTLKVLVLARITPRQFKALSSSGSSSSLPSINPDPLCSNIYSVGERILLAWLNHHYEQQRHKIWKDCDKESPYYFEAPRGGIPPSRWVVNFDYDLLDGLVLAAVLAAHVPFLIKSHLQSMYTQPATAEQCLHNALKVVNAFRYIGLDYDIQAIDVTDPNPISLLLLCVHLYQRLPQYTPRTTVEFVGSLHACVARQVRLTNPSNKPLMYHAMIAGRDARDFTLPKGNTVNIAPRGKHDLAVEFTSRFLRPAEGVLVLVGRRAGAACGTTLVFNLRTSIDNITPSTTVKCESPCYELHKVELEVTNPFNQAGEFRIVLVEAKSPFPGSDATTQKTGLLNQKQGGPKKVRSKTDHGQKKERTPSPPKQDDQSPRTEMFEQDNGNQLSAFHCARQSLQLDSHGSAVIAVDFLPFHTGKRQCSILFINESIGEFLYSIEAVAGLPMPSTLPYVPTKHSVRISSAAAAGNGRGVYGGDDRVIYWRCDSNTVLREELIIPTTNAAREKALVVAAQQRMTETEIRRRQTTGTLASGSVTAAIAALGLTDETVLTGKTSANPNTKSDKPEGTRFMVEVNSKYFETPSTLFVPSPLTLKPKSAAEIVTNGHMVDRSPAGLVGNTGVILDDGTVSLPVKFTPKSAGHYPCRVVLRSPNDIRVYLIECTVNPEGTAAHIEFTAPVHQSVSQEIPLVNQTSVDWPLSASIDGQGFYGPPFILAKAMQTTIYPLMFRPAYETLVSGKLVLTNSEDGTEHHFRLKGEGQKPLALDHVVLECQARQSMKRVIRVPNVTQQKLTYRAVSDLSIVTGAVPSVTVLSGKEADYTITVSPWKRGTFRGILSFIAGSTDNLKDEPANGDSDTQSRPDSGTRPISSKSSCSSASVHVHQSKPGYRVWYSIEVRCSPPPPERNIDILCAAQSAVVMEVEIFNPTVDDLTFTTVIEGEGLRGEGEVTLTPGQKKMYQLVYAPAIVGKSEGSLIFQNETVGEFWYTLSLTAETPAPTILPHIECELGKWNWQFISLSNPTEETLELTPSCSNTNNFTLEVEGGTKIILAPHSMLEIPIQFMPSSLGQGNHLARVAFSCEQLGDWVFMASGTGLTPTPLDPVSVSAILGSNTSLIIPFRNPLNESVLIDVVLTDNTDLLDRARGKLERNKIQTDSAFCLLLKHTTGIPVASKSTLDIPLTFAPDSMRLHEALCVVSVKREDGSSWEYEPCRDPDHPHSRRDYDQRDMQGGLRDIRWLYPIHGIPESQPVIDRGAVISCQARSRIEERLEVSLTGAVPSSASGDQRRVTTRAVTPKGLEKAHTTDGVVVGEGNTVAREFSFDVLYGDEEAEAHLENAVSLNLVRKQRDKLSGIVRLVFNVVFAPFKVMNHDVQLCVTAATGGVWRYPLRFTSTEPTVDDVITIESVGLNKESSVGFRLTSQARHPVAFTAYFVAGSDQEFTVSPQSGELKPLGTSGTLVTVGFKPKIYGKSYQAKLVVQTADMQWTYSLVGVTPEYVPPTGQSQRPIAGPHTSGTRHSKPRNYVLENLKLTTTAVSSPIKGAPINMK</sequence>
<feature type="domain" description="Calponin-homology (CH)" evidence="7">
    <location>
        <begin position="1792"/>
        <end position="1925"/>
    </location>
</feature>
<dbReference type="Pfam" id="PF22544">
    <property type="entry name" value="HYDIN_VesB_CFA65-like_Ig"/>
    <property type="match status" value="1"/>
</dbReference>
<dbReference type="InterPro" id="IPR013783">
    <property type="entry name" value="Ig-like_fold"/>
</dbReference>
<keyword evidence="4" id="KW-0969">Cilium</keyword>
<feature type="region of interest" description="Disordered" evidence="6">
    <location>
        <begin position="2076"/>
        <end position="2127"/>
    </location>
</feature>
<dbReference type="GO" id="GO:0060271">
    <property type="term" value="P:cilium assembly"/>
    <property type="evidence" value="ECO:0007669"/>
    <property type="project" value="TreeGrafter"/>
</dbReference>
<dbReference type="InterPro" id="IPR036872">
    <property type="entry name" value="CH_dom_sf"/>
</dbReference>
<evidence type="ECO:0000256" key="3">
    <source>
        <dbReference type="ARBA" id="ARBA00022490"/>
    </source>
</evidence>
<feature type="region of interest" description="Disordered" evidence="6">
    <location>
        <begin position="1592"/>
        <end position="1630"/>
    </location>
</feature>
<evidence type="ECO:0000313" key="9">
    <source>
        <dbReference type="RefSeq" id="XP_022089960.1"/>
    </source>
</evidence>
<dbReference type="SUPFAM" id="SSF47576">
    <property type="entry name" value="Calponin-homology domain, CH-domain"/>
    <property type="match status" value="1"/>
</dbReference>
<evidence type="ECO:0000256" key="4">
    <source>
        <dbReference type="ARBA" id="ARBA00023069"/>
    </source>
</evidence>
<evidence type="ECO:0000256" key="2">
    <source>
        <dbReference type="ARBA" id="ARBA00004496"/>
    </source>
</evidence>
<keyword evidence="8" id="KW-1185">Reference proteome</keyword>
<dbReference type="SMART" id="SM00033">
    <property type="entry name" value="CH"/>
    <property type="match status" value="1"/>
</dbReference>
<reference evidence="9" key="1">
    <citation type="submission" date="2025-08" db="UniProtKB">
        <authorList>
            <consortium name="RefSeq"/>
        </authorList>
    </citation>
    <scope>IDENTIFICATION</scope>
</reference>
<feature type="compositionally biased region" description="Low complexity" evidence="6">
    <location>
        <begin position="2614"/>
        <end position="2623"/>
    </location>
</feature>
<feature type="compositionally biased region" description="Pro residues" evidence="6">
    <location>
        <begin position="1143"/>
        <end position="1152"/>
    </location>
</feature>
<evidence type="ECO:0000256" key="1">
    <source>
        <dbReference type="ARBA" id="ARBA00004138"/>
    </source>
</evidence>
<protein>
    <submittedName>
        <fullName evidence="9">Cilia- and flagella-associated protein 47-like isoform X1</fullName>
    </submittedName>
</protein>
<dbReference type="GO" id="GO:0005929">
    <property type="term" value="C:cilium"/>
    <property type="evidence" value="ECO:0007669"/>
    <property type="project" value="TreeGrafter"/>
</dbReference>
<keyword evidence="3" id="KW-0963">Cytoplasm</keyword>
<dbReference type="Gene3D" id="2.60.40.10">
    <property type="entry name" value="Immunoglobulins"/>
    <property type="match status" value="6"/>
</dbReference>
<dbReference type="Proteomes" id="UP000694845">
    <property type="component" value="Unplaced"/>
</dbReference>
<dbReference type="PROSITE" id="PS50021">
    <property type="entry name" value="CH"/>
    <property type="match status" value="1"/>
</dbReference>
<dbReference type="Pfam" id="PF00307">
    <property type="entry name" value="CH"/>
    <property type="match status" value="1"/>
</dbReference>
<evidence type="ECO:0000259" key="7">
    <source>
        <dbReference type="PROSITE" id="PS50021"/>
    </source>
</evidence>
<dbReference type="InterPro" id="IPR053879">
    <property type="entry name" value="HYDIN_VesB_CFA65-like_Ig"/>
</dbReference>
<dbReference type="PANTHER" id="PTHR45912:SF3">
    <property type="entry name" value="CILIA- AND FLAGELLA-ASSOCIATED PROTEIN 47"/>
    <property type="match status" value="1"/>
</dbReference>
<evidence type="ECO:0000256" key="5">
    <source>
        <dbReference type="ARBA" id="ARBA00023273"/>
    </source>
</evidence>
<feature type="compositionally biased region" description="Basic and acidic residues" evidence="6">
    <location>
        <begin position="2099"/>
        <end position="2125"/>
    </location>
</feature>
<dbReference type="CDD" id="cd21218">
    <property type="entry name" value="CH_PLS_FIM_rpt2"/>
    <property type="match status" value="1"/>
</dbReference>
<feature type="compositionally biased region" description="Low complexity" evidence="6">
    <location>
        <begin position="1487"/>
        <end position="1525"/>
    </location>
</feature>
<dbReference type="Pfam" id="PF26579">
    <property type="entry name" value="Ig_CFAP47"/>
    <property type="match status" value="1"/>
</dbReference>
<feature type="compositionally biased region" description="Polar residues" evidence="6">
    <location>
        <begin position="2599"/>
        <end position="2613"/>
    </location>
</feature>
<proteinExistence type="predicted"/>
<organism evidence="8 9">
    <name type="scientific">Acanthaster planci</name>
    <name type="common">Crown-of-thorns starfish</name>
    <dbReference type="NCBI Taxonomy" id="133434"/>
    <lineage>
        <taxon>Eukaryota</taxon>
        <taxon>Metazoa</taxon>
        <taxon>Echinodermata</taxon>
        <taxon>Eleutherozoa</taxon>
        <taxon>Asterozoa</taxon>
        <taxon>Asteroidea</taxon>
        <taxon>Valvatacea</taxon>
        <taxon>Valvatida</taxon>
        <taxon>Acanthasteridae</taxon>
        <taxon>Acanthaster</taxon>
    </lineage>
</organism>
<dbReference type="InterPro" id="IPR001715">
    <property type="entry name" value="CH_dom"/>
</dbReference>
<feature type="region of interest" description="Disordered" evidence="6">
    <location>
        <begin position="3244"/>
        <end position="3265"/>
    </location>
</feature>
<accession>A0A8B7YC65</accession>
<dbReference type="CTD" id="286464"/>
<dbReference type="InterPro" id="IPR058952">
    <property type="entry name" value="Ig_CFAP47"/>
</dbReference>
<feature type="region of interest" description="Disordered" evidence="6">
    <location>
        <begin position="668"/>
        <end position="708"/>
    </location>
</feature>
<dbReference type="OMA" id="PMTNEAK"/>
<comment type="subcellular location">
    <subcellularLocation>
        <location evidence="1">Cell projection</location>
        <location evidence="1">Cilium</location>
    </subcellularLocation>
    <subcellularLocation>
        <location evidence="2">Cytoplasm</location>
    </subcellularLocation>
</comment>
<name>A0A8B7YC65_ACAPL</name>
<feature type="compositionally biased region" description="Basic and acidic residues" evidence="6">
    <location>
        <begin position="1609"/>
        <end position="1618"/>
    </location>
</feature>
<dbReference type="KEGG" id="aplc:110978927"/>
<dbReference type="InterPro" id="IPR056343">
    <property type="entry name" value="CFAP47_dom"/>
</dbReference>
<feature type="region of interest" description="Disordered" evidence="6">
    <location>
        <begin position="1138"/>
        <end position="1158"/>
    </location>
</feature>